<dbReference type="Proteomes" id="UP000821853">
    <property type="component" value="Unassembled WGS sequence"/>
</dbReference>
<dbReference type="VEuPathDB" id="VectorBase:HLOH_064124"/>
<name>A0A9J6GP99_HAELO</name>
<feature type="region of interest" description="Disordered" evidence="1">
    <location>
        <begin position="1"/>
        <end position="23"/>
    </location>
</feature>
<comment type="caution">
    <text evidence="2">The sequence shown here is derived from an EMBL/GenBank/DDBJ whole genome shotgun (WGS) entry which is preliminary data.</text>
</comment>
<organism evidence="2 3">
    <name type="scientific">Haemaphysalis longicornis</name>
    <name type="common">Bush tick</name>
    <dbReference type="NCBI Taxonomy" id="44386"/>
    <lineage>
        <taxon>Eukaryota</taxon>
        <taxon>Metazoa</taxon>
        <taxon>Ecdysozoa</taxon>
        <taxon>Arthropoda</taxon>
        <taxon>Chelicerata</taxon>
        <taxon>Arachnida</taxon>
        <taxon>Acari</taxon>
        <taxon>Parasitiformes</taxon>
        <taxon>Ixodida</taxon>
        <taxon>Ixodoidea</taxon>
        <taxon>Ixodidae</taxon>
        <taxon>Haemaphysalinae</taxon>
        <taxon>Haemaphysalis</taxon>
    </lineage>
</organism>
<protein>
    <submittedName>
        <fullName evidence="2">Uncharacterized protein</fullName>
    </submittedName>
</protein>
<feature type="compositionally biased region" description="Basic and acidic residues" evidence="1">
    <location>
        <begin position="144"/>
        <end position="153"/>
    </location>
</feature>
<feature type="region of interest" description="Disordered" evidence="1">
    <location>
        <begin position="45"/>
        <end position="99"/>
    </location>
</feature>
<dbReference type="AlphaFoldDB" id="A0A9J6GP99"/>
<evidence type="ECO:0000313" key="3">
    <source>
        <dbReference type="Proteomes" id="UP000821853"/>
    </source>
</evidence>
<feature type="compositionally biased region" description="Basic and acidic residues" evidence="1">
    <location>
        <begin position="120"/>
        <end position="135"/>
    </location>
</feature>
<dbReference type="EMBL" id="JABSTR010000008">
    <property type="protein sequence ID" value="KAH9376415.1"/>
    <property type="molecule type" value="Genomic_DNA"/>
</dbReference>
<feature type="compositionally biased region" description="Basic and acidic residues" evidence="1">
    <location>
        <begin position="81"/>
        <end position="90"/>
    </location>
</feature>
<evidence type="ECO:0000256" key="1">
    <source>
        <dbReference type="SAM" id="MobiDB-lite"/>
    </source>
</evidence>
<sequence length="153" mass="16938">MRTRLILELTSPASPPRSSQRNNILNRLADPPALGQLAVAQPPLPLQLGQRLGPRRQKRGHGAHDAVAQVVDQGTLNNTDRTSRRVDQRHSHVPRHVPGAGIEDFDELVQVLGRLDDDRRISRDGGVVVEERRQESGPAPLQSRKNEGNVKTK</sequence>
<proteinExistence type="predicted"/>
<feature type="region of interest" description="Disordered" evidence="1">
    <location>
        <begin position="120"/>
        <end position="153"/>
    </location>
</feature>
<keyword evidence="3" id="KW-1185">Reference proteome</keyword>
<accession>A0A9J6GP99</accession>
<gene>
    <name evidence="2" type="ORF">HPB48_020574</name>
</gene>
<evidence type="ECO:0000313" key="2">
    <source>
        <dbReference type="EMBL" id="KAH9376415.1"/>
    </source>
</evidence>
<reference evidence="2 3" key="1">
    <citation type="journal article" date="2020" name="Cell">
        <title>Large-Scale Comparative Analyses of Tick Genomes Elucidate Their Genetic Diversity and Vector Capacities.</title>
        <authorList>
            <consortium name="Tick Genome and Microbiome Consortium (TIGMIC)"/>
            <person name="Jia N."/>
            <person name="Wang J."/>
            <person name="Shi W."/>
            <person name="Du L."/>
            <person name="Sun Y."/>
            <person name="Zhan W."/>
            <person name="Jiang J.F."/>
            <person name="Wang Q."/>
            <person name="Zhang B."/>
            <person name="Ji P."/>
            <person name="Bell-Sakyi L."/>
            <person name="Cui X.M."/>
            <person name="Yuan T.T."/>
            <person name="Jiang B.G."/>
            <person name="Yang W.F."/>
            <person name="Lam T.T."/>
            <person name="Chang Q.C."/>
            <person name="Ding S.J."/>
            <person name="Wang X.J."/>
            <person name="Zhu J.G."/>
            <person name="Ruan X.D."/>
            <person name="Zhao L."/>
            <person name="Wei J.T."/>
            <person name="Ye R.Z."/>
            <person name="Que T.C."/>
            <person name="Du C.H."/>
            <person name="Zhou Y.H."/>
            <person name="Cheng J.X."/>
            <person name="Dai P.F."/>
            <person name="Guo W.B."/>
            <person name="Han X.H."/>
            <person name="Huang E.J."/>
            <person name="Li L.F."/>
            <person name="Wei W."/>
            <person name="Gao Y.C."/>
            <person name="Liu J.Z."/>
            <person name="Shao H.Z."/>
            <person name="Wang X."/>
            <person name="Wang C.C."/>
            <person name="Yang T.C."/>
            <person name="Huo Q.B."/>
            <person name="Li W."/>
            <person name="Chen H.Y."/>
            <person name="Chen S.E."/>
            <person name="Zhou L.G."/>
            <person name="Ni X.B."/>
            <person name="Tian J.H."/>
            <person name="Sheng Y."/>
            <person name="Liu T."/>
            <person name="Pan Y.S."/>
            <person name="Xia L.Y."/>
            <person name="Li J."/>
            <person name="Zhao F."/>
            <person name="Cao W.C."/>
        </authorList>
    </citation>
    <scope>NUCLEOTIDE SEQUENCE [LARGE SCALE GENOMIC DNA]</scope>
    <source>
        <strain evidence="2">HaeL-2018</strain>
    </source>
</reference>